<accession>A0ABY0SUG5</accession>
<proteinExistence type="predicted"/>
<dbReference type="SUPFAM" id="SSF53756">
    <property type="entry name" value="UDP-Glycosyltransferase/glycogen phosphorylase"/>
    <property type="match status" value="1"/>
</dbReference>
<gene>
    <name evidence="3" type="ORF">SAMN04488512_12341</name>
</gene>
<dbReference type="Pfam" id="PF00534">
    <property type="entry name" value="Glycos_transf_1"/>
    <property type="match status" value="1"/>
</dbReference>
<dbReference type="PANTHER" id="PTHR12526">
    <property type="entry name" value="GLYCOSYLTRANSFERASE"/>
    <property type="match status" value="1"/>
</dbReference>
<comment type="caution">
    <text evidence="3">The sequence shown here is derived from an EMBL/GenBank/DDBJ whole genome shotgun (WGS) entry which is preliminary data.</text>
</comment>
<dbReference type="Gene3D" id="3.40.50.2000">
    <property type="entry name" value="Glycogen Phosphorylase B"/>
    <property type="match status" value="2"/>
</dbReference>
<dbReference type="InterPro" id="IPR001296">
    <property type="entry name" value="Glyco_trans_1"/>
</dbReference>
<reference evidence="3 4" key="1">
    <citation type="submission" date="2016-10" db="EMBL/GenBank/DDBJ databases">
        <authorList>
            <person name="Varghese N."/>
            <person name="Submissions S."/>
        </authorList>
    </citation>
    <scope>NUCLEOTIDE SEQUENCE [LARGE SCALE GENOMIC DNA]</scope>
    <source>
        <strain evidence="3 4">DSM 17584</strain>
    </source>
</reference>
<evidence type="ECO:0000313" key="3">
    <source>
        <dbReference type="EMBL" id="SDP62255.1"/>
    </source>
</evidence>
<evidence type="ECO:0000313" key="4">
    <source>
        <dbReference type="Proteomes" id="UP000198646"/>
    </source>
</evidence>
<organism evidence="3 4">
    <name type="scientific">Sulfitobacter litoralis</name>
    <dbReference type="NCBI Taxonomy" id="335975"/>
    <lineage>
        <taxon>Bacteria</taxon>
        <taxon>Pseudomonadati</taxon>
        <taxon>Pseudomonadota</taxon>
        <taxon>Alphaproteobacteria</taxon>
        <taxon>Rhodobacterales</taxon>
        <taxon>Roseobacteraceae</taxon>
        <taxon>Sulfitobacter</taxon>
    </lineage>
</organism>
<evidence type="ECO:0000259" key="1">
    <source>
        <dbReference type="Pfam" id="PF00534"/>
    </source>
</evidence>
<dbReference type="Pfam" id="PF13439">
    <property type="entry name" value="Glyco_transf_4"/>
    <property type="match status" value="1"/>
</dbReference>
<name>A0ABY0SUG5_9RHOB</name>
<dbReference type="EMBL" id="FNJD01000023">
    <property type="protein sequence ID" value="SDP62255.1"/>
    <property type="molecule type" value="Genomic_DNA"/>
</dbReference>
<keyword evidence="4" id="KW-1185">Reference proteome</keyword>
<dbReference type="RefSeq" id="WP_093734140.1">
    <property type="nucleotide sequence ID" value="NZ_FNJD01000023.1"/>
</dbReference>
<dbReference type="InterPro" id="IPR028098">
    <property type="entry name" value="Glyco_trans_4-like_N"/>
</dbReference>
<sequence>MRLFLFIGNLGTGGAERVAVNLANAFVQKGHHVTLATLSDKDRDAYQVSPDVVRLAFGMAGRNRGPAKLWALVARIRALRNAIRRDRPDTVLAMMTQESIMTIIACAGLPVRVVVSERSAFWMRPRPWLWAWLFRWLYRYSDTQVVQTKEIARRVARETGARSLVVVPNSVVVPVEGYGATIRPETVVSADAKVILLIGSKPYTKGFDDALLAFQALARHQNGWQLVFLGLPDGHDWARQMSSAPDAAGRVNVIPPVANVQDWYDRAAIFVLSSRTEGMPNALMEAMASGCACIAYDCPTGPADLIENGVNGRLVEAGSLNQLTDALISMAHDKKLRNRLGNAARFIAQRHAPEIVLSAWEQVLFPSQYRLKGQNKRT</sequence>
<dbReference type="Proteomes" id="UP000198646">
    <property type="component" value="Unassembled WGS sequence"/>
</dbReference>
<feature type="domain" description="Glycosyltransferase subfamily 4-like N-terminal" evidence="2">
    <location>
        <begin position="13"/>
        <end position="171"/>
    </location>
</feature>
<protein>
    <submittedName>
        <fullName evidence="3">Glycosyltransferase involved in cell wall bisynthesis</fullName>
    </submittedName>
</protein>
<feature type="domain" description="Glycosyl transferase family 1" evidence="1">
    <location>
        <begin position="182"/>
        <end position="345"/>
    </location>
</feature>
<evidence type="ECO:0000259" key="2">
    <source>
        <dbReference type="Pfam" id="PF13439"/>
    </source>
</evidence>